<dbReference type="PANTHER" id="PTHR11614">
    <property type="entry name" value="PHOSPHOLIPASE-RELATED"/>
    <property type="match status" value="1"/>
</dbReference>
<dbReference type="Pfam" id="PF12146">
    <property type="entry name" value="Hydrolase_4"/>
    <property type="match status" value="1"/>
</dbReference>
<gene>
    <name evidence="2" type="primary">pldB</name>
    <name evidence="2" type="ORF">GCM10007276_14800</name>
</gene>
<evidence type="ECO:0000313" key="2">
    <source>
        <dbReference type="EMBL" id="GGE38560.1"/>
    </source>
</evidence>
<evidence type="ECO:0000259" key="1">
    <source>
        <dbReference type="Pfam" id="PF12146"/>
    </source>
</evidence>
<name>A0A8J2VUJ9_9RHOB</name>
<comment type="caution">
    <text evidence="2">The sequence shown here is derived from an EMBL/GenBank/DDBJ whole genome shotgun (WGS) entry which is preliminary data.</text>
</comment>
<dbReference type="SUPFAM" id="SSF53474">
    <property type="entry name" value="alpha/beta-Hydrolases"/>
    <property type="match status" value="1"/>
</dbReference>
<organism evidence="2 3">
    <name type="scientific">Agaricicola taiwanensis</name>
    <dbReference type="NCBI Taxonomy" id="591372"/>
    <lineage>
        <taxon>Bacteria</taxon>
        <taxon>Pseudomonadati</taxon>
        <taxon>Pseudomonadota</taxon>
        <taxon>Alphaproteobacteria</taxon>
        <taxon>Rhodobacterales</taxon>
        <taxon>Paracoccaceae</taxon>
        <taxon>Agaricicola</taxon>
    </lineage>
</organism>
<dbReference type="InterPro" id="IPR051044">
    <property type="entry name" value="MAG_DAG_Lipase"/>
</dbReference>
<proteinExistence type="predicted"/>
<dbReference type="AlphaFoldDB" id="A0A8J2VUJ9"/>
<dbReference type="Proteomes" id="UP000602745">
    <property type="component" value="Unassembled WGS sequence"/>
</dbReference>
<evidence type="ECO:0000313" key="3">
    <source>
        <dbReference type="Proteomes" id="UP000602745"/>
    </source>
</evidence>
<feature type="domain" description="Serine aminopeptidase S33" evidence="1">
    <location>
        <begin position="45"/>
        <end position="301"/>
    </location>
</feature>
<dbReference type="InterPro" id="IPR022742">
    <property type="entry name" value="Hydrolase_4"/>
</dbReference>
<dbReference type="Gene3D" id="3.40.50.1820">
    <property type="entry name" value="alpha/beta hydrolase"/>
    <property type="match status" value="1"/>
</dbReference>
<reference evidence="2" key="1">
    <citation type="journal article" date="2014" name="Int. J. Syst. Evol. Microbiol.">
        <title>Complete genome sequence of Corynebacterium casei LMG S-19264T (=DSM 44701T), isolated from a smear-ripened cheese.</title>
        <authorList>
            <consortium name="US DOE Joint Genome Institute (JGI-PGF)"/>
            <person name="Walter F."/>
            <person name="Albersmeier A."/>
            <person name="Kalinowski J."/>
            <person name="Ruckert C."/>
        </authorList>
    </citation>
    <scope>NUCLEOTIDE SEQUENCE</scope>
    <source>
        <strain evidence="2">CCM 7684</strain>
    </source>
</reference>
<accession>A0A8J2VUJ9</accession>
<reference evidence="2" key="2">
    <citation type="submission" date="2020-09" db="EMBL/GenBank/DDBJ databases">
        <authorList>
            <person name="Sun Q."/>
            <person name="Sedlacek I."/>
        </authorList>
    </citation>
    <scope>NUCLEOTIDE SEQUENCE</scope>
    <source>
        <strain evidence="2">CCM 7684</strain>
    </source>
</reference>
<dbReference type="RefSeq" id="WP_188409128.1">
    <property type="nucleotide sequence ID" value="NZ_BMCP01000002.1"/>
</dbReference>
<sequence>MPRDACAELFGIPENPVPEGAVVEVLTAEDGVRLRAARFAPPAGQPKGTICLFQGRAETIEKYFETIEDLRARGFVVAALDWRGQGGSARLTRDPLKGHIPHFSHYQRDIKVFMERFVLPECPAPIFGLAHSMGGPIALIAAQRHFTWFERLVLLAPLFGLPGLQMGRTARSIARTVTLLGLGSFFMPFGNRKRILQRVFEGNLLTSDQRRFLRTAAVLTAHPHLRISGPTNGWIHSAFGAMDIISARQFPASLRTPVLILTAAYEGIVSNAAITRVARRLRTARVISIDGARHEMLMERDAIREGVLAAVDAFIPGTDPFAEADSRHHHDAL</sequence>
<dbReference type="EMBL" id="BMCP01000002">
    <property type="protein sequence ID" value="GGE38560.1"/>
    <property type="molecule type" value="Genomic_DNA"/>
</dbReference>
<keyword evidence="3" id="KW-1185">Reference proteome</keyword>
<dbReference type="InterPro" id="IPR029058">
    <property type="entry name" value="AB_hydrolase_fold"/>
</dbReference>
<protein>
    <submittedName>
        <fullName evidence="2">Lysophospholipase</fullName>
    </submittedName>
</protein>